<keyword evidence="2" id="KW-0812">Transmembrane</keyword>
<evidence type="ECO:0000313" key="4">
    <source>
        <dbReference type="EMBL" id="GAA0605398.1"/>
    </source>
</evidence>
<organism evidence="4 5">
    <name type="scientific">Sporichthya brevicatena</name>
    <dbReference type="NCBI Taxonomy" id="171442"/>
    <lineage>
        <taxon>Bacteria</taxon>
        <taxon>Bacillati</taxon>
        <taxon>Actinomycetota</taxon>
        <taxon>Actinomycetes</taxon>
        <taxon>Sporichthyales</taxon>
        <taxon>Sporichthyaceae</taxon>
        <taxon>Sporichthya</taxon>
    </lineage>
</organism>
<dbReference type="Pfam" id="PF03816">
    <property type="entry name" value="LytR_cpsA_psr"/>
    <property type="match status" value="1"/>
</dbReference>
<accession>A0ABN1G7H7</accession>
<dbReference type="EMBL" id="BAAAHE010000004">
    <property type="protein sequence ID" value="GAA0605398.1"/>
    <property type="molecule type" value="Genomic_DNA"/>
</dbReference>
<keyword evidence="2" id="KW-1133">Transmembrane helix</keyword>
<dbReference type="NCBIfam" id="TIGR00350">
    <property type="entry name" value="lytR_cpsA_psr"/>
    <property type="match status" value="1"/>
</dbReference>
<name>A0ABN1G7H7_9ACTN</name>
<dbReference type="PANTHER" id="PTHR33392:SF6">
    <property type="entry name" value="POLYISOPRENYL-TEICHOIC ACID--PEPTIDOGLYCAN TEICHOIC ACID TRANSFERASE TAGU"/>
    <property type="match status" value="1"/>
</dbReference>
<dbReference type="InterPro" id="IPR050922">
    <property type="entry name" value="LytR/CpsA/Psr_CW_biosynth"/>
</dbReference>
<dbReference type="PANTHER" id="PTHR33392">
    <property type="entry name" value="POLYISOPRENYL-TEICHOIC ACID--PEPTIDOGLYCAN TEICHOIC ACID TRANSFERASE TAGU"/>
    <property type="match status" value="1"/>
</dbReference>
<evidence type="ECO:0000256" key="1">
    <source>
        <dbReference type="ARBA" id="ARBA00006068"/>
    </source>
</evidence>
<dbReference type="InterPro" id="IPR004474">
    <property type="entry name" value="LytR_CpsA_psr"/>
</dbReference>
<feature type="transmembrane region" description="Helical" evidence="2">
    <location>
        <begin position="54"/>
        <end position="77"/>
    </location>
</feature>
<feature type="transmembrane region" description="Helical" evidence="2">
    <location>
        <begin position="97"/>
        <end position="118"/>
    </location>
</feature>
<proteinExistence type="inferred from homology"/>
<keyword evidence="5" id="KW-1185">Reference proteome</keyword>
<comment type="caution">
    <text evidence="4">The sequence shown here is derived from an EMBL/GenBank/DDBJ whole genome shotgun (WGS) entry which is preliminary data.</text>
</comment>
<gene>
    <name evidence="4" type="ORF">GCM10009547_04160</name>
</gene>
<evidence type="ECO:0000313" key="5">
    <source>
        <dbReference type="Proteomes" id="UP001500957"/>
    </source>
</evidence>
<evidence type="ECO:0000256" key="2">
    <source>
        <dbReference type="SAM" id="Phobius"/>
    </source>
</evidence>
<sequence length="453" mass="47704">MASLLPGVGHLIVGRRRAGMTLLLATIVLVVGLGAVLLTLDASATERLAVKTDVLLAIAGGLVLAGLLWCATIVSAYRAARPPRMSGSQAAVTRGLVGLTCLAVMTPLTYGASTVYAARDVLSDKFRSDLLQTATDAAGVPVTPSPTPTPVPFADRDRVSVLLLGGDGEDDRKGVRTDALILATVDTRTGRTSLISLPRNLQNIPMRPGTPLAKAYPNGYPEFWFGLYTVAADNPALMPHVRPENAGAAAITDTAAYLTGIDIDYYVLTDMAGFRKIVNALGGVTMNVRSGDGLPIPIGGSHAGDGTVTARPHGAIPLGRQKLDGYHALWYVRSRFASGDEERQARQRCLLTAIARQADPGSLLTSIREFTSAAKQVLLTNIPADVLPDFAELVREHRRTAQIDRVTILDVVGSSVHPNVEAIRARAAAAVAGSLTPEATSDHGVPRPICPNL</sequence>
<dbReference type="Gene3D" id="3.40.630.190">
    <property type="entry name" value="LCP protein"/>
    <property type="match status" value="1"/>
</dbReference>
<evidence type="ECO:0000259" key="3">
    <source>
        <dbReference type="Pfam" id="PF03816"/>
    </source>
</evidence>
<feature type="transmembrane region" description="Helical" evidence="2">
    <location>
        <begin position="20"/>
        <end position="42"/>
    </location>
</feature>
<comment type="similarity">
    <text evidence="1">Belongs to the LytR/CpsA/Psr (LCP) family.</text>
</comment>
<dbReference type="RefSeq" id="WP_344601054.1">
    <property type="nucleotide sequence ID" value="NZ_BAAAHE010000004.1"/>
</dbReference>
<feature type="domain" description="Cell envelope-related transcriptional attenuator" evidence="3">
    <location>
        <begin position="176"/>
        <end position="358"/>
    </location>
</feature>
<dbReference type="Proteomes" id="UP001500957">
    <property type="component" value="Unassembled WGS sequence"/>
</dbReference>
<reference evidence="4 5" key="1">
    <citation type="journal article" date="2019" name="Int. J. Syst. Evol. Microbiol.">
        <title>The Global Catalogue of Microorganisms (GCM) 10K type strain sequencing project: providing services to taxonomists for standard genome sequencing and annotation.</title>
        <authorList>
            <consortium name="The Broad Institute Genomics Platform"/>
            <consortium name="The Broad Institute Genome Sequencing Center for Infectious Disease"/>
            <person name="Wu L."/>
            <person name="Ma J."/>
        </authorList>
    </citation>
    <scope>NUCLEOTIDE SEQUENCE [LARGE SCALE GENOMIC DNA]</scope>
    <source>
        <strain evidence="4 5">JCM 10671</strain>
    </source>
</reference>
<keyword evidence="2" id="KW-0472">Membrane</keyword>
<protein>
    <recommendedName>
        <fullName evidence="3">Cell envelope-related transcriptional attenuator domain-containing protein</fullName>
    </recommendedName>
</protein>